<keyword evidence="2" id="KW-1185">Reference proteome</keyword>
<reference evidence="2" key="1">
    <citation type="journal article" date="2014" name="Proc. Natl. Acad. Sci. U.S.A.">
        <title>Extensive sampling of basidiomycete genomes demonstrates inadequacy of the white-rot/brown-rot paradigm for wood decay fungi.</title>
        <authorList>
            <person name="Riley R."/>
            <person name="Salamov A.A."/>
            <person name="Brown D.W."/>
            <person name="Nagy L.G."/>
            <person name="Floudas D."/>
            <person name="Held B.W."/>
            <person name="Levasseur A."/>
            <person name="Lombard V."/>
            <person name="Morin E."/>
            <person name="Otillar R."/>
            <person name="Lindquist E.A."/>
            <person name="Sun H."/>
            <person name="LaButti K.M."/>
            <person name="Schmutz J."/>
            <person name="Jabbour D."/>
            <person name="Luo H."/>
            <person name="Baker S.E."/>
            <person name="Pisabarro A.G."/>
            <person name="Walton J.D."/>
            <person name="Blanchette R.A."/>
            <person name="Henrissat B."/>
            <person name="Martin F."/>
            <person name="Cullen D."/>
            <person name="Hibbett D.S."/>
            <person name="Grigoriev I.V."/>
        </authorList>
    </citation>
    <scope>NUCLEOTIDE SEQUENCE [LARGE SCALE GENOMIC DNA]</scope>
    <source>
        <strain evidence="2">FD-172 SS1</strain>
    </source>
</reference>
<dbReference type="EMBL" id="KL198042">
    <property type="protein sequence ID" value="KDQ13739.1"/>
    <property type="molecule type" value="Genomic_DNA"/>
</dbReference>
<organism evidence="1 2">
    <name type="scientific">Botryobasidium botryosum (strain FD-172 SS1)</name>
    <dbReference type="NCBI Taxonomy" id="930990"/>
    <lineage>
        <taxon>Eukaryota</taxon>
        <taxon>Fungi</taxon>
        <taxon>Dikarya</taxon>
        <taxon>Basidiomycota</taxon>
        <taxon>Agaricomycotina</taxon>
        <taxon>Agaricomycetes</taxon>
        <taxon>Cantharellales</taxon>
        <taxon>Botryobasidiaceae</taxon>
        <taxon>Botryobasidium</taxon>
    </lineage>
</organism>
<dbReference type="HOGENOM" id="CLU_1489221_0_0_1"/>
<dbReference type="AlphaFoldDB" id="A0A067MDV0"/>
<sequence length="176" mass="19558">TVLRLRPTLQFVKTPFSANDWRTILWMEINNDVPATLPGVWKYTNGDTTQIAYRSAIPKTVKHAPLEGSLIYTFQPELPSLPLHFPALAMYLQVAYMESRKASDSLGTKRLYKVVDQCYPVGRELGVEIGGEDRGSGSKGVGGFLSKFRKKGGKGTDGINEVMYDLVTPFQLGEWG</sequence>
<name>A0A067MDV0_BOTB1</name>
<gene>
    <name evidence="1" type="ORF">BOTBODRAFT_111168</name>
</gene>
<accession>A0A067MDV0</accession>
<feature type="non-terminal residue" evidence="1">
    <location>
        <position position="1"/>
    </location>
</feature>
<dbReference type="STRING" id="930990.A0A067MDV0"/>
<protein>
    <submittedName>
        <fullName evidence="1">Uncharacterized protein</fullName>
    </submittedName>
</protein>
<evidence type="ECO:0000313" key="1">
    <source>
        <dbReference type="EMBL" id="KDQ13739.1"/>
    </source>
</evidence>
<proteinExistence type="predicted"/>
<dbReference type="OrthoDB" id="3269480at2759"/>
<evidence type="ECO:0000313" key="2">
    <source>
        <dbReference type="Proteomes" id="UP000027195"/>
    </source>
</evidence>
<dbReference type="Proteomes" id="UP000027195">
    <property type="component" value="Unassembled WGS sequence"/>
</dbReference>
<dbReference type="InParanoid" id="A0A067MDV0"/>